<dbReference type="KEGG" id="glz:GLAREA_05160"/>
<dbReference type="HOGENOM" id="CLU_000288_34_14_1"/>
<gene>
    <name evidence="7" type="ORF">GLAREA_05160</name>
</gene>
<dbReference type="SMART" id="SM00248">
    <property type="entry name" value="ANK"/>
    <property type="match status" value="5"/>
</dbReference>
<dbReference type="GeneID" id="19464214"/>
<evidence type="ECO:0000259" key="5">
    <source>
        <dbReference type="Pfam" id="PF23239"/>
    </source>
</evidence>
<dbReference type="InterPro" id="IPR036770">
    <property type="entry name" value="Ankyrin_rpt-contain_sf"/>
</dbReference>
<evidence type="ECO:0000256" key="1">
    <source>
        <dbReference type="ARBA" id="ARBA00022737"/>
    </source>
</evidence>
<evidence type="ECO:0000259" key="6">
    <source>
        <dbReference type="Pfam" id="PF24883"/>
    </source>
</evidence>
<dbReference type="Pfam" id="PF23239">
    <property type="entry name" value="DUF7069"/>
    <property type="match status" value="1"/>
</dbReference>
<dbReference type="eggNOG" id="KOG4177">
    <property type="taxonomic scope" value="Eukaryota"/>
</dbReference>
<dbReference type="Proteomes" id="UP000016922">
    <property type="component" value="Unassembled WGS sequence"/>
</dbReference>
<dbReference type="RefSeq" id="XP_008076640.1">
    <property type="nucleotide sequence ID" value="XM_008078449.1"/>
</dbReference>
<feature type="domain" description="Heterokaryon incompatibility" evidence="3">
    <location>
        <begin position="27"/>
        <end position="114"/>
    </location>
</feature>
<feature type="domain" description="GPI inositol-deacylase winged helix" evidence="4">
    <location>
        <begin position="566"/>
        <end position="648"/>
    </location>
</feature>
<dbReference type="InterPro" id="IPR054471">
    <property type="entry name" value="GPIID_WHD"/>
</dbReference>
<feature type="repeat" description="ANK" evidence="2">
    <location>
        <begin position="896"/>
        <end position="928"/>
    </location>
</feature>
<dbReference type="PROSITE" id="PS50297">
    <property type="entry name" value="ANK_REP_REGION"/>
    <property type="match status" value="4"/>
</dbReference>
<dbReference type="PANTHER" id="PTHR10622:SF13">
    <property type="entry name" value="NACHT DOMAIN-CONTAINING PROTEIN"/>
    <property type="match status" value="1"/>
</dbReference>
<keyword evidence="2" id="KW-0040">ANK repeat</keyword>
<dbReference type="PROSITE" id="PS50088">
    <property type="entry name" value="ANK_REPEAT"/>
    <property type="match status" value="4"/>
</dbReference>
<evidence type="ECO:0000256" key="2">
    <source>
        <dbReference type="PROSITE-ProRule" id="PRU00023"/>
    </source>
</evidence>
<evidence type="ECO:0000259" key="4">
    <source>
        <dbReference type="Pfam" id="PF22939"/>
    </source>
</evidence>
<dbReference type="SUPFAM" id="SSF48403">
    <property type="entry name" value="Ankyrin repeat"/>
    <property type="match status" value="1"/>
</dbReference>
<dbReference type="Pfam" id="PF22939">
    <property type="entry name" value="WHD_GPIID"/>
    <property type="match status" value="1"/>
</dbReference>
<dbReference type="InterPro" id="IPR002110">
    <property type="entry name" value="Ankyrin_rpt"/>
</dbReference>
<sequence>MMHLLEYNSDGEFKLTTFLADEIPQKYAILSHTWGPEEVDFEDLRNGTGRKKIGYEKIRFCGEQAKRDGLQYFWVDTCCIDKSSSAELTESINSMFRWYSKATKCYVYLSDVSSPDDKIEELAWETAFRESRWFTRGWTLQELIAPKSVEFFSNEGIILGDKSSLERQICETTGIPGRVLRESPLSDFSVTERMSWAERRQTTREEDRAYSMLGIFEVYMPLIYGEGKQHAFRRLQEEIDKRSSISNEVKWTDMERECVQALRTSDYEQFKNRNPDRLEGTCQWVLQHDNFNTWQKSESSSLLWVSADPGCGKSVLSKSLIDQDLKSKQAGAMCYFFFKDDNQTQQNIATAISAILHQLFSQNPMLIKYAMKDYEADGHKLPESFHTLWDIFIKAVADPKAGEVFCILDALDECAEEGRYQIINAVNQLYQKAKPEESTSQLKFLITSRPYLDIERRLSDLTSSYPKIRLQGEQEYNAISREIDLVIRRRVRKLSSELRLNHLEQSTLEAELLRTTHRTYLWLTLILDIVRGTINPTSRKLRATINNLPTTVNKAYEAILSKIGEDEKPLAWKLFHIIVAAARPLTLQEMNVALAIDRQHQSYSDLDLDSEARFEATVKNISGLFVTVVDHKVYLIHQTAKDFLCTQTLGDPTMGFKINLGDAHAVLAEICLQYLTLSDFNVPIHEGLTAAIWNLTSKHSLLKYAAVNWSMHLKHSGISSESILFQQELMPRLLWFLNPEEYPYTFRTWRQVTRATHPLERAFTHSPLCFSIRMGLQVLVDMLLPQLLDVDTHFEDGFTCLTAAASGNRVSIIQKLLELGANVDLATKDRGLTPLHLAAGNACEETVVLLLSAGASLHARSLSGTTPFYRAARGGSLCILSLLYDYGSEVDAKTWDNWTPLMEAVENGHTSATKLLLTWGANPLNRSSYGSTPLSLASDLCRIDILAILQAAIQDLPQDHLDLENSMDLTSEGLVDSDSDPNGAEWIPWNY</sequence>
<reference evidence="7 8" key="1">
    <citation type="journal article" date="2013" name="BMC Genomics">
        <title>Genomics-driven discovery of the pneumocandin biosynthetic gene cluster in the fungus Glarea lozoyensis.</title>
        <authorList>
            <person name="Chen L."/>
            <person name="Yue Q."/>
            <person name="Zhang X."/>
            <person name="Xiang M."/>
            <person name="Wang C."/>
            <person name="Li S."/>
            <person name="Che Y."/>
            <person name="Ortiz-Lopez F.J."/>
            <person name="Bills G.F."/>
            <person name="Liu X."/>
            <person name="An Z."/>
        </authorList>
    </citation>
    <scope>NUCLEOTIDE SEQUENCE [LARGE SCALE GENOMIC DNA]</scope>
    <source>
        <strain evidence="8">ATCC 20868 / MF5171</strain>
    </source>
</reference>
<feature type="domain" description="Nephrocystin 3-like N-terminal" evidence="6">
    <location>
        <begin position="280"/>
        <end position="449"/>
    </location>
</feature>
<feature type="repeat" description="ANK" evidence="2">
    <location>
        <begin position="830"/>
        <end position="862"/>
    </location>
</feature>
<dbReference type="InterPro" id="IPR056884">
    <property type="entry name" value="NPHP3-like_N"/>
</dbReference>
<proteinExistence type="predicted"/>
<dbReference type="OMA" id="KESTICY"/>
<protein>
    <submittedName>
        <fullName evidence="7">Ankyrin repeat-containing protein</fullName>
    </submittedName>
</protein>
<name>S3DBM1_GLAL2</name>
<evidence type="ECO:0000313" key="7">
    <source>
        <dbReference type="EMBL" id="EPE35822.1"/>
    </source>
</evidence>
<dbReference type="InterPro" id="IPR055497">
    <property type="entry name" value="DUF7069"/>
</dbReference>
<dbReference type="InterPro" id="IPR027417">
    <property type="entry name" value="P-loop_NTPase"/>
</dbReference>
<dbReference type="PANTHER" id="PTHR10622">
    <property type="entry name" value="HET DOMAIN-CONTAINING PROTEIN"/>
    <property type="match status" value="1"/>
</dbReference>
<dbReference type="InterPro" id="IPR010730">
    <property type="entry name" value="HET"/>
</dbReference>
<dbReference type="Gene3D" id="3.40.50.300">
    <property type="entry name" value="P-loop containing nucleotide triphosphate hydrolases"/>
    <property type="match status" value="1"/>
</dbReference>
<dbReference type="EMBL" id="KE145353">
    <property type="protein sequence ID" value="EPE35822.1"/>
    <property type="molecule type" value="Genomic_DNA"/>
</dbReference>
<dbReference type="AlphaFoldDB" id="S3DBM1"/>
<dbReference type="Pfam" id="PF06985">
    <property type="entry name" value="HET"/>
    <property type="match status" value="1"/>
</dbReference>
<feature type="domain" description="DUF7069" evidence="5">
    <location>
        <begin position="479"/>
        <end position="547"/>
    </location>
</feature>
<evidence type="ECO:0000259" key="3">
    <source>
        <dbReference type="Pfam" id="PF06985"/>
    </source>
</evidence>
<feature type="repeat" description="ANK" evidence="2">
    <location>
        <begin position="863"/>
        <end position="895"/>
    </location>
</feature>
<keyword evidence="8" id="KW-1185">Reference proteome</keyword>
<dbReference type="Gene3D" id="1.25.40.20">
    <property type="entry name" value="Ankyrin repeat-containing domain"/>
    <property type="match status" value="1"/>
</dbReference>
<dbReference type="Pfam" id="PF24883">
    <property type="entry name" value="NPHP3_N"/>
    <property type="match status" value="1"/>
</dbReference>
<dbReference type="Pfam" id="PF12796">
    <property type="entry name" value="Ank_2"/>
    <property type="match status" value="2"/>
</dbReference>
<accession>S3DBM1</accession>
<keyword evidence="1" id="KW-0677">Repeat</keyword>
<evidence type="ECO:0000313" key="8">
    <source>
        <dbReference type="Proteomes" id="UP000016922"/>
    </source>
</evidence>
<organism evidence="7 8">
    <name type="scientific">Glarea lozoyensis (strain ATCC 20868 / MF5171)</name>
    <dbReference type="NCBI Taxonomy" id="1116229"/>
    <lineage>
        <taxon>Eukaryota</taxon>
        <taxon>Fungi</taxon>
        <taxon>Dikarya</taxon>
        <taxon>Ascomycota</taxon>
        <taxon>Pezizomycotina</taxon>
        <taxon>Leotiomycetes</taxon>
        <taxon>Helotiales</taxon>
        <taxon>Helotiaceae</taxon>
        <taxon>Glarea</taxon>
    </lineage>
</organism>
<dbReference type="OrthoDB" id="20872at2759"/>
<feature type="repeat" description="ANK" evidence="2">
    <location>
        <begin position="796"/>
        <end position="828"/>
    </location>
</feature>
<dbReference type="STRING" id="1116229.S3DBM1"/>